<evidence type="ECO:0000256" key="8">
    <source>
        <dbReference type="ARBA" id="ARBA00022777"/>
    </source>
</evidence>
<evidence type="ECO:0000256" key="9">
    <source>
        <dbReference type="ARBA" id="ARBA00022989"/>
    </source>
</evidence>
<feature type="domain" description="PTS EIIA type-1" evidence="13">
    <location>
        <begin position="491"/>
        <end position="595"/>
    </location>
</feature>
<dbReference type="Proteomes" id="UP000654257">
    <property type="component" value="Unassembled WGS sequence"/>
</dbReference>
<proteinExistence type="predicted"/>
<feature type="domain" description="PTS EIIC type-1" evidence="15">
    <location>
        <begin position="112"/>
        <end position="467"/>
    </location>
</feature>
<evidence type="ECO:0000256" key="4">
    <source>
        <dbReference type="ARBA" id="ARBA00022597"/>
    </source>
</evidence>
<dbReference type="PROSITE" id="PS00371">
    <property type="entry name" value="PTS_EIIA_TYPE_1_HIS"/>
    <property type="match status" value="1"/>
</dbReference>
<dbReference type="SUPFAM" id="SSF51261">
    <property type="entry name" value="Duplicated hybrid motif"/>
    <property type="match status" value="1"/>
</dbReference>
<evidence type="ECO:0000313" key="16">
    <source>
        <dbReference type="EMBL" id="GGG03185.1"/>
    </source>
</evidence>
<keyword evidence="9 12" id="KW-1133">Transmembrane helix</keyword>
<keyword evidence="4" id="KW-0762">Sugar transport</keyword>
<dbReference type="AlphaFoldDB" id="A0A917FUZ2"/>
<evidence type="ECO:0000313" key="17">
    <source>
        <dbReference type="Proteomes" id="UP000654257"/>
    </source>
</evidence>
<dbReference type="PANTHER" id="PTHR30175">
    <property type="entry name" value="PHOSPHOTRANSFERASE SYSTEM TRANSPORT PROTEIN"/>
    <property type="match status" value="1"/>
</dbReference>
<dbReference type="GO" id="GO:0015771">
    <property type="term" value="P:trehalose transport"/>
    <property type="evidence" value="ECO:0007669"/>
    <property type="project" value="TreeGrafter"/>
</dbReference>
<feature type="transmembrane region" description="Helical" evidence="12">
    <location>
        <begin position="121"/>
        <end position="144"/>
    </location>
</feature>
<comment type="subcellular location">
    <subcellularLocation>
        <location evidence="1">Cell membrane</location>
        <topology evidence="1">Multi-pass membrane protein</topology>
    </subcellularLocation>
</comment>
<feature type="transmembrane region" description="Helical" evidence="12">
    <location>
        <begin position="250"/>
        <end position="269"/>
    </location>
</feature>
<dbReference type="InterPro" id="IPR011055">
    <property type="entry name" value="Dup_hybrid_motif"/>
</dbReference>
<comment type="caution">
    <text evidence="16">The sequence shown here is derived from an EMBL/GenBank/DDBJ whole genome shotgun (WGS) entry which is preliminary data.</text>
</comment>
<keyword evidence="6" id="KW-0598">Phosphotransferase system</keyword>
<keyword evidence="2" id="KW-0813">Transport</keyword>
<gene>
    <name evidence="16" type="ORF">GCM10007304_16550</name>
</gene>
<dbReference type="GO" id="GO:0090589">
    <property type="term" value="F:protein-phosphocysteine-trehalose phosphotransferase system transporter activity"/>
    <property type="evidence" value="ECO:0007669"/>
    <property type="project" value="TreeGrafter"/>
</dbReference>
<dbReference type="InterPro" id="IPR011297">
    <property type="entry name" value="PTS_IIABC_b_glu"/>
</dbReference>
<evidence type="ECO:0000256" key="10">
    <source>
        <dbReference type="ARBA" id="ARBA00023136"/>
    </source>
</evidence>
<keyword evidence="17" id="KW-1185">Reference proteome</keyword>
<feature type="transmembrane region" description="Helical" evidence="12">
    <location>
        <begin position="362"/>
        <end position="382"/>
    </location>
</feature>
<evidence type="ECO:0000256" key="11">
    <source>
        <dbReference type="PROSITE-ProRule" id="PRU00421"/>
    </source>
</evidence>
<dbReference type="InterPro" id="IPR001996">
    <property type="entry name" value="PTS_IIB_1"/>
</dbReference>
<dbReference type="PANTHER" id="PTHR30175:SF1">
    <property type="entry name" value="PTS SYSTEM ARBUTIN-, CELLOBIOSE-, AND SALICIN-SPECIFIC EIIBC COMPONENT-RELATED"/>
    <property type="match status" value="1"/>
</dbReference>
<keyword evidence="10 12" id="KW-0472">Membrane</keyword>
<evidence type="ECO:0000256" key="1">
    <source>
        <dbReference type="ARBA" id="ARBA00004651"/>
    </source>
</evidence>
<evidence type="ECO:0000256" key="12">
    <source>
        <dbReference type="SAM" id="Phobius"/>
    </source>
</evidence>
<dbReference type="InterPro" id="IPR050558">
    <property type="entry name" value="PTS_Sugar-Specific_Components"/>
</dbReference>
<evidence type="ECO:0000259" key="13">
    <source>
        <dbReference type="PROSITE" id="PS51093"/>
    </source>
</evidence>
<dbReference type="Gene3D" id="2.70.70.10">
    <property type="entry name" value="Glucose Permease (Domain IIA)"/>
    <property type="match status" value="1"/>
</dbReference>
<feature type="transmembrane region" description="Helical" evidence="12">
    <location>
        <begin position="150"/>
        <end position="171"/>
    </location>
</feature>
<evidence type="ECO:0000256" key="6">
    <source>
        <dbReference type="ARBA" id="ARBA00022683"/>
    </source>
</evidence>
<dbReference type="GO" id="GO:0009401">
    <property type="term" value="P:phosphoenolpyruvate-dependent sugar phosphotransferase system"/>
    <property type="evidence" value="ECO:0007669"/>
    <property type="project" value="UniProtKB-KW"/>
</dbReference>
<dbReference type="InterPro" id="IPR018113">
    <property type="entry name" value="PTrfase_EIIB_Cys"/>
</dbReference>
<evidence type="ECO:0000256" key="5">
    <source>
        <dbReference type="ARBA" id="ARBA00022679"/>
    </source>
</evidence>
<dbReference type="NCBIfam" id="TIGR00830">
    <property type="entry name" value="PTBA"/>
    <property type="match status" value="1"/>
</dbReference>
<dbReference type="PROSITE" id="PS01035">
    <property type="entry name" value="PTS_EIIB_TYPE_1_CYS"/>
    <property type="match status" value="1"/>
</dbReference>
<feature type="transmembrane region" description="Helical" evidence="12">
    <location>
        <begin position="208"/>
        <end position="230"/>
    </location>
</feature>
<reference evidence="16" key="2">
    <citation type="submission" date="2020-09" db="EMBL/GenBank/DDBJ databases">
        <authorList>
            <person name="Sun Q."/>
            <person name="Sedlacek I."/>
        </authorList>
    </citation>
    <scope>NUCLEOTIDE SEQUENCE</scope>
    <source>
        <strain evidence="16">CCM 7905</strain>
    </source>
</reference>
<accession>A0A917FUZ2</accession>
<dbReference type="InterPro" id="IPR001127">
    <property type="entry name" value="PTS_EIIA_1_perm"/>
</dbReference>
<dbReference type="FunFam" id="2.70.70.10:FF:000001">
    <property type="entry name" value="PTS system glucose-specific IIA component"/>
    <property type="match status" value="1"/>
</dbReference>
<protein>
    <submittedName>
        <fullName evidence="16">PTS beta-glucoside transporter subunit EIIBCA</fullName>
    </submittedName>
</protein>
<dbReference type="RefSeq" id="WP_188544344.1">
    <property type="nucleotide sequence ID" value="NZ_BMCU01000002.1"/>
</dbReference>
<feature type="active site" description="Phosphocysteine intermediate; for EIIB activity" evidence="11">
    <location>
        <position position="29"/>
    </location>
</feature>
<evidence type="ECO:0000256" key="2">
    <source>
        <dbReference type="ARBA" id="ARBA00022448"/>
    </source>
</evidence>
<reference evidence="16" key="1">
    <citation type="journal article" date="2014" name="Int. J. Syst. Evol. Microbiol.">
        <title>Complete genome sequence of Corynebacterium casei LMG S-19264T (=DSM 44701T), isolated from a smear-ripened cheese.</title>
        <authorList>
            <consortium name="US DOE Joint Genome Institute (JGI-PGF)"/>
            <person name="Walter F."/>
            <person name="Albersmeier A."/>
            <person name="Kalinowski J."/>
            <person name="Ruckert C."/>
        </authorList>
    </citation>
    <scope>NUCLEOTIDE SEQUENCE</scope>
    <source>
        <strain evidence="16">CCM 7905</strain>
    </source>
</reference>
<feature type="transmembrane region" description="Helical" evidence="12">
    <location>
        <begin position="427"/>
        <end position="452"/>
    </location>
</feature>
<feature type="transmembrane region" description="Helical" evidence="12">
    <location>
        <begin position="322"/>
        <end position="350"/>
    </location>
</feature>
<dbReference type="SUPFAM" id="SSF55604">
    <property type="entry name" value="Glucose permease domain IIB"/>
    <property type="match status" value="1"/>
</dbReference>
<evidence type="ECO:0000259" key="14">
    <source>
        <dbReference type="PROSITE" id="PS51098"/>
    </source>
</evidence>
<keyword evidence="5" id="KW-0808">Transferase</keyword>
<evidence type="ECO:0000256" key="7">
    <source>
        <dbReference type="ARBA" id="ARBA00022692"/>
    </source>
</evidence>
<dbReference type="PROSITE" id="PS51093">
    <property type="entry name" value="PTS_EIIA_TYPE_1"/>
    <property type="match status" value="1"/>
</dbReference>
<dbReference type="GO" id="GO:0005886">
    <property type="term" value="C:plasma membrane"/>
    <property type="evidence" value="ECO:0007669"/>
    <property type="project" value="UniProtKB-SubCell"/>
</dbReference>
<dbReference type="Pfam" id="PF00367">
    <property type="entry name" value="PTS_EIIB"/>
    <property type="match status" value="1"/>
</dbReference>
<keyword evidence="7 12" id="KW-0812">Transmembrane</keyword>
<dbReference type="InterPro" id="IPR003352">
    <property type="entry name" value="PTS_EIIC"/>
</dbReference>
<dbReference type="PROSITE" id="PS51098">
    <property type="entry name" value="PTS_EIIB_TYPE_1"/>
    <property type="match status" value="1"/>
</dbReference>
<dbReference type="PROSITE" id="PS51103">
    <property type="entry name" value="PTS_EIIC_TYPE_1"/>
    <property type="match status" value="1"/>
</dbReference>
<keyword evidence="3" id="KW-1003">Cell membrane</keyword>
<feature type="transmembrane region" description="Helical" evidence="12">
    <location>
        <begin position="389"/>
        <end position="415"/>
    </location>
</feature>
<feature type="domain" description="PTS EIIB type-1" evidence="14">
    <location>
        <begin position="7"/>
        <end position="89"/>
    </location>
</feature>
<feature type="transmembrane region" description="Helical" evidence="12">
    <location>
        <begin position="289"/>
        <end position="310"/>
    </location>
</feature>
<organism evidence="16 17">
    <name type="scientific">Rhodococcoides trifolii</name>
    <dbReference type="NCBI Taxonomy" id="908250"/>
    <lineage>
        <taxon>Bacteria</taxon>
        <taxon>Bacillati</taxon>
        <taxon>Actinomycetota</taxon>
        <taxon>Actinomycetes</taxon>
        <taxon>Mycobacteriales</taxon>
        <taxon>Nocardiaceae</taxon>
        <taxon>Rhodococcoides</taxon>
    </lineage>
</organism>
<dbReference type="InterPro" id="IPR036878">
    <property type="entry name" value="Glu_permease_IIB"/>
</dbReference>
<dbReference type="EMBL" id="BMCU01000002">
    <property type="protein sequence ID" value="GGG03185.1"/>
    <property type="molecule type" value="Genomic_DNA"/>
</dbReference>
<sequence length="621" mass="64499">MAIVDHRSLASDILEGVGGQGNIDSVVHCATRLRFKLRDSAKANTDAIKALPGVLAVMKAGGQYQVVIGDEVPTVHAEITRLTGGSSDVERTESMTDGSTWSPKRLLNGFIEVVSSIFQPIVWPLAGAGLLKALLSLVLQFGWLDATSQTYVILAAAADSVFYFLPIFLGYTAANRFGANKFTSMVIAGALVYPSIVELNASGESVSFFSIPVTMFNYTSSVIPIIVAVLIQSRLERVCMRFIPKMLRNFATPMISIIVMVPLILLTVGPITSFLANALSTGIGNIFDFAPWLAGGVMGGLWQVFVLFGLHWGLVPTMLNDIAVTGSSILLGPLLSAVLAQAAATLAVFFRTRNTVRRAVAGPAAASGFIAGVTEPAIYGVNLPLKKPFFFGIVGGAIGGAIASSGGSAATAFVFPSVLALSAYTTVGSFALQIIGIVIAVSVSFALTFAFVDREQSADADEPADATVRVGTVEITSPVDGTIVALADVPDRVFSSGILGQGFGVIPAEGVVRAPISGTVVTVMKTGHAYGIKSDDGVEVLVHIGIDTVRMNGEGFTPSVARGDKVTAGDVIADFDIAAVQEAGFDPMTLVVVTNSKQLASIEPIGSGAVTHGAPAIAVTV</sequence>
<evidence type="ECO:0000256" key="3">
    <source>
        <dbReference type="ARBA" id="ARBA00022475"/>
    </source>
</evidence>
<name>A0A917FUZ2_9NOCA</name>
<dbReference type="FunFam" id="3.30.1360.60:FF:000001">
    <property type="entry name" value="PTS system glucose-specific IIBC component PtsG"/>
    <property type="match status" value="1"/>
</dbReference>
<dbReference type="CDD" id="cd00212">
    <property type="entry name" value="PTS_IIB_glc"/>
    <property type="match status" value="1"/>
</dbReference>
<dbReference type="GO" id="GO:0008982">
    <property type="term" value="F:protein-N(PI)-phosphohistidine-sugar phosphotransferase activity"/>
    <property type="evidence" value="ECO:0007669"/>
    <property type="project" value="InterPro"/>
</dbReference>
<dbReference type="Pfam" id="PF02378">
    <property type="entry name" value="PTS_EIIC"/>
    <property type="match status" value="1"/>
</dbReference>
<dbReference type="Gene3D" id="3.30.1360.60">
    <property type="entry name" value="Glucose permease domain IIB"/>
    <property type="match status" value="1"/>
</dbReference>
<evidence type="ECO:0000259" key="15">
    <source>
        <dbReference type="PROSITE" id="PS51103"/>
    </source>
</evidence>
<dbReference type="InterPro" id="IPR013013">
    <property type="entry name" value="PTS_EIIC_1"/>
</dbReference>
<dbReference type="Pfam" id="PF00358">
    <property type="entry name" value="PTS_EIIA_1"/>
    <property type="match status" value="1"/>
</dbReference>
<dbReference type="NCBIfam" id="TIGR01995">
    <property type="entry name" value="PTS-II-ABC-beta"/>
    <property type="match status" value="1"/>
</dbReference>
<dbReference type="GO" id="GO:0016301">
    <property type="term" value="F:kinase activity"/>
    <property type="evidence" value="ECO:0007669"/>
    <property type="project" value="UniProtKB-KW"/>
</dbReference>
<keyword evidence="8" id="KW-0418">Kinase</keyword>